<sequence>MDLGPVLPPDLEREIFEFVAFSNIRSIPELVLVAQRVRSWIEPLLYRNLSVFGDIEDFRRDDDANLIRISTNDCLKILDSKPASFFDDHVRHLAFMRVPSDAAALILSRCGRARRLALFQTGTEAPDPSWLPSIAAMGLLHISVDVNSLFGHFWVDFDHYAFVRLTHLDLFEVPASESWTTDLCRLPRLTHLSFNFDADFRPTRKNIDATACRLILAGCKSLEVLVLVYLDESSREEFDCQYFSNDPRSVTVVVEDFLGDWERGATGRDDYWIRAESFIQKRRRGEIKVSEYAIPVDPY</sequence>
<dbReference type="AlphaFoldDB" id="A0A8H6YRW8"/>
<dbReference type="EMBL" id="JACAZH010000007">
    <property type="protein sequence ID" value="KAF7364067.1"/>
    <property type="molecule type" value="Genomic_DNA"/>
</dbReference>
<accession>A0A8H6YRW8</accession>
<evidence type="ECO:0000313" key="1">
    <source>
        <dbReference type="EMBL" id="KAF7364067.1"/>
    </source>
</evidence>
<dbReference type="OrthoDB" id="3145912at2759"/>
<gene>
    <name evidence="1" type="ORF">MSAN_01065500</name>
</gene>
<keyword evidence="2" id="KW-1185">Reference proteome</keyword>
<dbReference type="Proteomes" id="UP000623467">
    <property type="component" value="Unassembled WGS sequence"/>
</dbReference>
<organism evidence="1 2">
    <name type="scientific">Mycena sanguinolenta</name>
    <dbReference type="NCBI Taxonomy" id="230812"/>
    <lineage>
        <taxon>Eukaryota</taxon>
        <taxon>Fungi</taxon>
        <taxon>Dikarya</taxon>
        <taxon>Basidiomycota</taxon>
        <taxon>Agaricomycotina</taxon>
        <taxon>Agaricomycetes</taxon>
        <taxon>Agaricomycetidae</taxon>
        <taxon>Agaricales</taxon>
        <taxon>Marasmiineae</taxon>
        <taxon>Mycenaceae</taxon>
        <taxon>Mycena</taxon>
    </lineage>
</organism>
<dbReference type="SUPFAM" id="SSF52047">
    <property type="entry name" value="RNI-like"/>
    <property type="match status" value="1"/>
</dbReference>
<evidence type="ECO:0000313" key="2">
    <source>
        <dbReference type="Proteomes" id="UP000623467"/>
    </source>
</evidence>
<proteinExistence type="predicted"/>
<name>A0A8H6YRW8_9AGAR</name>
<reference evidence="1" key="1">
    <citation type="submission" date="2020-05" db="EMBL/GenBank/DDBJ databases">
        <title>Mycena genomes resolve the evolution of fungal bioluminescence.</title>
        <authorList>
            <person name="Tsai I.J."/>
        </authorList>
    </citation>
    <scope>NUCLEOTIDE SEQUENCE</scope>
    <source>
        <strain evidence="1">160909Yilan</strain>
    </source>
</reference>
<protein>
    <submittedName>
        <fullName evidence="1">Uncharacterized protein</fullName>
    </submittedName>
</protein>
<comment type="caution">
    <text evidence="1">The sequence shown here is derived from an EMBL/GenBank/DDBJ whole genome shotgun (WGS) entry which is preliminary data.</text>
</comment>